<evidence type="ECO:0000313" key="2">
    <source>
        <dbReference type="EMBL" id="CAB4176980.1"/>
    </source>
</evidence>
<dbReference type="EMBL" id="LR796860">
    <property type="protein sequence ID" value="CAB4170291.1"/>
    <property type="molecule type" value="Genomic_DNA"/>
</dbReference>
<proteinExistence type="predicted"/>
<dbReference type="EMBL" id="LR798378">
    <property type="protein sequence ID" value="CAB5227660.1"/>
    <property type="molecule type" value="Genomic_DNA"/>
</dbReference>
<dbReference type="EMBL" id="LR796945">
    <property type="protein sequence ID" value="CAB4176980.1"/>
    <property type="molecule type" value="Genomic_DNA"/>
</dbReference>
<evidence type="ECO:0000313" key="4">
    <source>
        <dbReference type="EMBL" id="CAB4190776.1"/>
    </source>
</evidence>
<name>A0A6J5T4J4_9CAUD</name>
<organism evidence="6">
    <name type="scientific">uncultured Caudovirales phage</name>
    <dbReference type="NCBI Taxonomy" id="2100421"/>
    <lineage>
        <taxon>Viruses</taxon>
        <taxon>Duplodnaviria</taxon>
        <taxon>Heunggongvirae</taxon>
        <taxon>Uroviricota</taxon>
        <taxon>Caudoviricetes</taxon>
        <taxon>Peduoviridae</taxon>
        <taxon>Maltschvirus</taxon>
        <taxon>Maltschvirus maltsch</taxon>
    </lineage>
</organism>
<evidence type="ECO:0000313" key="6">
    <source>
        <dbReference type="EMBL" id="CAB4222480.1"/>
    </source>
</evidence>
<reference evidence="6" key="1">
    <citation type="submission" date="2020-05" db="EMBL/GenBank/DDBJ databases">
        <authorList>
            <person name="Chiriac C."/>
            <person name="Salcher M."/>
            <person name="Ghai R."/>
            <person name="Kavagutti S V."/>
        </authorList>
    </citation>
    <scope>NUCLEOTIDE SEQUENCE</scope>
</reference>
<accession>A0A6J5T4J4</accession>
<gene>
    <name evidence="3" type="ORF">UFOVP1065_150</name>
    <name evidence="4" type="ORF">UFOVP1198_119</name>
    <name evidence="5" type="ORF">UFOVP1418_111</name>
    <name evidence="7" type="ORF">UFOVP1524_39</name>
    <name evidence="6" type="ORF">UFOVP1651_39</name>
    <name evidence="1" type="ORF">UFOVP908_17</name>
    <name evidence="2" type="ORF">UFOVP990_119</name>
</gene>
<dbReference type="EMBL" id="LR797021">
    <property type="protein sequence ID" value="CAB4182138.1"/>
    <property type="molecule type" value="Genomic_DNA"/>
</dbReference>
<evidence type="ECO:0000313" key="5">
    <source>
        <dbReference type="EMBL" id="CAB4211128.1"/>
    </source>
</evidence>
<protein>
    <submittedName>
        <fullName evidence="6">Uncharacterized protein</fullName>
    </submittedName>
</protein>
<dbReference type="EMBL" id="LR797369">
    <property type="protein sequence ID" value="CAB4211128.1"/>
    <property type="molecule type" value="Genomic_DNA"/>
</dbReference>
<sequence>MATALSVSELFKYSWRLDKFISKYENKESFALMTNSKAVLAFDEETLATLKKKKQDQYRTLTFRDAKVKSRTYKLSNFMKNEEFGGKPAGKGAAGIDAELRAAQNINDQINAILSKSGKKSIKLKIASNTYDVAKAVKVEGTVKSDLAMLDPDGNEVVWISYKMGTRAKDFQQWGGMTEAIIQNHPEVQEFIAQLQKKFKDVMPNATTVGKMIKDSKLKKYSVYGVDFKVANRNLGRQNVSIVLQGDITVSKDGIGYALTAVHAMNNGDAITGDYEPVLMAIYKGDRSQFGLKGARFVIQPKASRSVTEWIK</sequence>
<dbReference type="EMBL" id="LR797157">
    <property type="protein sequence ID" value="CAB4190776.1"/>
    <property type="molecule type" value="Genomic_DNA"/>
</dbReference>
<evidence type="ECO:0000313" key="1">
    <source>
        <dbReference type="EMBL" id="CAB4170291.1"/>
    </source>
</evidence>
<dbReference type="EMBL" id="LR797518">
    <property type="protein sequence ID" value="CAB4222480.1"/>
    <property type="molecule type" value="Genomic_DNA"/>
</dbReference>
<evidence type="ECO:0000313" key="3">
    <source>
        <dbReference type="EMBL" id="CAB4182138.1"/>
    </source>
</evidence>
<evidence type="ECO:0000313" key="7">
    <source>
        <dbReference type="EMBL" id="CAB5227660.1"/>
    </source>
</evidence>